<organism evidence="1 2">
    <name type="scientific">Clostridium tyrobutyricum DIVETGP</name>
    <dbReference type="NCBI Taxonomy" id="1408889"/>
    <lineage>
        <taxon>Bacteria</taxon>
        <taxon>Bacillati</taxon>
        <taxon>Bacillota</taxon>
        <taxon>Clostridia</taxon>
        <taxon>Eubacteriales</taxon>
        <taxon>Clostridiaceae</taxon>
        <taxon>Clostridium</taxon>
    </lineage>
</organism>
<name>W6N8X7_CLOTY</name>
<dbReference type="RefSeq" id="WP_017894952.1">
    <property type="nucleotide sequence ID" value="NZ_CBXI010000044.1"/>
</dbReference>
<dbReference type="Proteomes" id="UP000019482">
    <property type="component" value="Unassembled WGS sequence"/>
</dbReference>
<evidence type="ECO:0000313" key="1">
    <source>
        <dbReference type="EMBL" id="CDL92890.1"/>
    </source>
</evidence>
<comment type="caution">
    <text evidence="1">The sequence shown here is derived from an EMBL/GenBank/DDBJ whole genome shotgun (WGS) entry which is preliminary data.</text>
</comment>
<accession>W6N8X7</accession>
<dbReference type="AlphaFoldDB" id="W6N8X7"/>
<proteinExistence type="predicted"/>
<dbReference type="EMBL" id="CBXI010000044">
    <property type="protein sequence ID" value="CDL92890.1"/>
    <property type="molecule type" value="Genomic_DNA"/>
</dbReference>
<keyword evidence="2" id="KW-1185">Reference proteome</keyword>
<dbReference type="OrthoDB" id="1397020at2"/>
<protein>
    <submittedName>
        <fullName evidence="1">CRISPR-associated protein, TM1802 family</fullName>
    </submittedName>
</protein>
<gene>
    <name evidence="1" type="ORF">CTDIVETGP_2960</name>
</gene>
<sequence length="585" mass="69495">MINEIYDIFSKIYTEAENGDNLLIDNYTLSPGDYVEFTLEDTADSIEILNVDKNTDQSQDDYKKFAKMDYVSGLISMNKPLDPKKIIHSNSMYTFYVKKENLDKFKGKLSNEVIDGYYSILKNPKTKYKRPKSKELYLKFEEKYGKPNVELIDKIQNWIKKYIMQISEKIDLNKTYLKLFYDTDFDNYKKESERYIIPNIYNNTDYNIKIKNKVYGLPDFNMGLNSKKPYLENKTRKSRLPLLVDSEKISMEKKLFDYLMNYASEGKNYVYAARNNIDTVKMNDSKESNFKGYFFRLNKGKEVEIIDYDSITNYEYKLKRCIKLKPILKNGFGKDFKLIKRNLGNIGELKTTVSEVFFNKYLIKNFFTDSQNIKLNNSKVKEALLKYRYGFYTWFYKGEEVLVKGFWNKMTLKLLCNSINQKNINRAINQFNLRHAVLDYFNNRNEGDKMANTIKNIRKSVDEKINIKKDIDYKVEINSEEEYYFCIGQLLQYFYSLNNSGNKNYSFINPILTASEDKVIKEKLRRLFVKYNYAIMPSIKFRNMYYMILGYEPENEVDKDLIIAGFLCPNLIYKKSEKNNYEGEN</sequence>
<dbReference type="GeneID" id="29420661"/>
<reference evidence="1 2" key="1">
    <citation type="journal article" date="2015" name="Genome Announc.">
        <title>Draft Genome Sequence of Clostridium tyrobutyricum Strain DIVETGP, Isolated from Cow's Milk for Grana Padano Production.</title>
        <authorList>
            <person name="Soggiu A."/>
            <person name="Piras C."/>
            <person name="Gaiarsa S."/>
            <person name="Sassera D."/>
            <person name="Roncada P."/>
            <person name="Bendixen E."/>
            <person name="Brasca M."/>
            <person name="Bonizzi L."/>
        </authorList>
    </citation>
    <scope>NUCLEOTIDE SEQUENCE [LARGE SCALE GENOMIC DNA]</scope>
    <source>
        <strain evidence="1 2">DIVETGP</strain>
    </source>
</reference>
<evidence type="ECO:0000313" key="2">
    <source>
        <dbReference type="Proteomes" id="UP000019482"/>
    </source>
</evidence>